<evidence type="ECO:0000313" key="4">
    <source>
        <dbReference type="Proteomes" id="UP001219518"/>
    </source>
</evidence>
<feature type="compositionally biased region" description="Gly residues" evidence="1">
    <location>
        <begin position="210"/>
        <end position="232"/>
    </location>
</feature>
<name>A0AAE1H5K9_9NEOP</name>
<organism evidence="3 4">
    <name type="scientific">Frankliniella fusca</name>
    <dbReference type="NCBI Taxonomy" id="407009"/>
    <lineage>
        <taxon>Eukaryota</taxon>
        <taxon>Metazoa</taxon>
        <taxon>Ecdysozoa</taxon>
        <taxon>Arthropoda</taxon>
        <taxon>Hexapoda</taxon>
        <taxon>Insecta</taxon>
        <taxon>Pterygota</taxon>
        <taxon>Neoptera</taxon>
        <taxon>Paraneoptera</taxon>
        <taxon>Thysanoptera</taxon>
        <taxon>Terebrantia</taxon>
        <taxon>Thripoidea</taxon>
        <taxon>Thripidae</taxon>
        <taxon>Frankliniella</taxon>
    </lineage>
</organism>
<dbReference type="EMBL" id="JAHWGI010000394">
    <property type="protein sequence ID" value="KAK3915008.1"/>
    <property type="molecule type" value="Genomic_DNA"/>
</dbReference>
<evidence type="ECO:0000256" key="2">
    <source>
        <dbReference type="SAM" id="SignalP"/>
    </source>
</evidence>
<dbReference type="AlphaFoldDB" id="A0AAE1H5K9"/>
<keyword evidence="2" id="KW-0732">Signal</keyword>
<keyword evidence="4" id="KW-1185">Reference proteome</keyword>
<proteinExistence type="predicted"/>
<dbReference type="Proteomes" id="UP001219518">
    <property type="component" value="Unassembled WGS sequence"/>
</dbReference>
<protein>
    <submittedName>
        <fullName evidence="3">Nuclear pore complex protein Nup98-Nup96</fullName>
    </submittedName>
</protein>
<reference evidence="3" key="2">
    <citation type="journal article" date="2023" name="BMC Genomics">
        <title>Pest status, molecular evolution, and epigenetic factors derived from the genome assembly of Frankliniella fusca, a thysanopteran phytovirus vector.</title>
        <authorList>
            <person name="Catto M.A."/>
            <person name="Labadie P.E."/>
            <person name="Jacobson A.L."/>
            <person name="Kennedy G.G."/>
            <person name="Srinivasan R."/>
            <person name="Hunt B.G."/>
        </authorList>
    </citation>
    <scope>NUCLEOTIDE SEQUENCE</scope>
    <source>
        <strain evidence="3">PL_HMW_Pooled</strain>
    </source>
</reference>
<evidence type="ECO:0000256" key="1">
    <source>
        <dbReference type="SAM" id="MobiDB-lite"/>
    </source>
</evidence>
<accession>A0AAE1H5K9</accession>
<feature type="chain" id="PRO_5042147217" evidence="2">
    <location>
        <begin position="22"/>
        <end position="251"/>
    </location>
</feature>
<feature type="compositionally biased region" description="Gly residues" evidence="1">
    <location>
        <begin position="174"/>
        <end position="194"/>
    </location>
</feature>
<comment type="caution">
    <text evidence="3">The sequence shown here is derived from an EMBL/GenBank/DDBJ whole genome shotgun (WGS) entry which is preliminary data.</text>
</comment>
<feature type="non-terminal residue" evidence="3">
    <location>
        <position position="1"/>
    </location>
</feature>
<sequence length="251" mass="24113">MAAAWLGALALAALLCDVVLAGPVPVPAAGTASTAERVRDVKQLAKYTQQQLDAAELRLQEAKNALIKQLIVDVARDQGIHGAVEAARVEEALEEEILTAAGAARGNKEELHKLDDYVKRDKRALSLITGLLGGAGPVDRGPTYSAYIGAGSGGFGIGSKLNILTSLLGSSSGGGGGGGGSSGGDDASAGGGSDSGSILSLVTPLLGSSSSGGGGGGGDSSDSSAGGGGGSDSGSILGLVTPLLGSSSGGG</sequence>
<reference evidence="3" key="1">
    <citation type="submission" date="2021-07" db="EMBL/GenBank/DDBJ databases">
        <authorList>
            <person name="Catto M.A."/>
            <person name="Jacobson A."/>
            <person name="Kennedy G."/>
            <person name="Labadie P."/>
            <person name="Hunt B.G."/>
            <person name="Srinivasan R."/>
        </authorList>
    </citation>
    <scope>NUCLEOTIDE SEQUENCE</scope>
    <source>
        <strain evidence="3">PL_HMW_Pooled</strain>
        <tissue evidence="3">Head</tissue>
    </source>
</reference>
<feature type="region of interest" description="Disordered" evidence="1">
    <location>
        <begin position="174"/>
        <end position="251"/>
    </location>
</feature>
<feature type="signal peptide" evidence="2">
    <location>
        <begin position="1"/>
        <end position="21"/>
    </location>
</feature>
<evidence type="ECO:0000313" key="3">
    <source>
        <dbReference type="EMBL" id="KAK3915008.1"/>
    </source>
</evidence>
<gene>
    <name evidence="3" type="ORF">KUF71_005696</name>
</gene>